<dbReference type="GeneID" id="14906868"/>
<gene>
    <name evidence="5" type="ORF">IMG5_124180</name>
</gene>
<dbReference type="FunCoup" id="G0QVJ2">
    <property type="interactions" value="424"/>
</dbReference>
<dbReference type="InterPro" id="IPR012675">
    <property type="entry name" value="Beta-grasp_dom_sf"/>
</dbReference>
<dbReference type="CDD" id="cd01900">
    <property type="entry name" value="YchF"/>
    <property type="match status" value="1"/>
</dbReference>
<dbReference type="Pfam" id="PF01926">
    <property type="entry name" value="MMR_HSR1"/>
    <property type="match status" value="1"/>
</dbReference>
<dbReference type="SUPFAM" id="SSF81271">
    <property type="entry name" value="TGS-like"/>
    <property type="match status" value="1"/>
</dbReference>
<evidence type="ECO:0000313" key="6">
    <source>
        <dbReference type="Proteomes" id="UP000008983"/>
    </source>
</evidence>
<dbReference type="GO" id="GO:0005737">
    <property type="term" value="C:cytoplasm"/>
    <property type="evidence" value="ECO:0007669"/>
    <property type="project" value="TreeGrafter"/>
</dbReference>
<dbReference type="Pfam" id="PF06071">
    <property type="entry name" value="YchF-GTPase_C"/>
    <property type="match status" value="1"/>
</dbReference>
<dbReference type="InterPro" id="IPR006073">
    <property type="entry name" value="GTP-bd"/>
</dbReference>
<dbReference type="PRINTS" id="PR00326">
    <property type="entry name" value="GTP1OBG"/>
</dbReference>
<dbReference type="InterPro" id="IPR031167">
    <property type="entry name" value="G_OBG"/>
</dbReference>
<dbReference type="FunFam" id="3.10.20.30:FF:000001">
    <property type="entry name" value="Ribosome-binding ATPase YchF"/>
    <property type="match status" value="1"/>
</dbReference>
<dbReference type="STRING" id="857967.G0QVJ2"/>
<dbReference type="PROSITE" id="PS51710">
    <property type="entry name" value="G_OBG"/>
    <property type="match status" value="1"/>
</dbReference>
<dbReference type="Proteomes" id="UP000008983">
    <property type="component" value="Unassembled WGS sequence"/>
</dbReference>
<reference evidence="5 6" key="1">
    <citation type="submission" date="2011-07" db="EMBL/GenBank/DDBJ databases">
        <authorList>
            <person name="Coyne R."/>
            <person name="Brami D."/>
            <person name="Johnson J."/>
            <person name="Hostetler J."/>
            <person name="Hannick L."/>
            <person name="Clark T."/>
            <person name="Cassidy-Hanley D."/>
            <person name="Inman J."/>
        </authorList>
    </citation>
    <scope>NUCLEOTIDE SEQUENCE [LARGE SCALE GENOMIC DNA]</scope>
    <source>
        <strain evidence="5 6">G5</strain>
    </source>
</reference>
<dbReference type="InterPro" id="IPR004396">
    <property type="entry name" value="ATPase_YchF/OLA1"/>
</dbReference>
<dbReference type="CDD" id="cd04867">
    <property type="entry name" value="TGS_YchF_OLA1"/>
    <property type="match status" value="1"/>
</dbReference>
<dbReference type="PROSITE" id="PS51880">
    <property type="entry name" value="TGS"/>
    <property type="match status" value="1"/>
</dbReference>
<dbReference type="RefSeq" id="XP_004032339.1">
    <property type="nucleotide sequence ID" value="XM_004032291.1"/>
</dbReference>
<dbReference type="GO" id="GO:0016887">
    <property type="term" value="F:ATP hydrolysis activity"/>
    <property type="evidence" value="ECO:0007669"/>
    <property type="project" value="InterPro"/>
</dbReference>
<evidence type="ECO:0008006" key="7">
    <source>
        <dbReference type="Google" id="ProtNLM"/>
    </source>
</evidence>
<dbReference type="Gene3D" id="1.10.150.300">
    <property type="entry name" value="TGS-like domain"/>
    <property type="match status" value="1"/>
</dbReference>
<dbReference type="InterPro" id="IPR012676">
    <property type="entry name" value="TGS-like"/>
</dbReference>
<dbReference type="OrthoDB" id="424823at2759"/>
<dbReference type="Gene3D" id="3.40.50.300">
    <property type="entry name" value="P-loop containing nucleotide triphosphate hydrolases"/>
    <property type="match status" value="2"/>
</dbReference>
<dbReference type="EMBL" id="GL983947">
    <property type="protein sequence ID" value="EGR30752.1"/>
    <property type="molecule type" value="Genomic_DNA"/>
</dbReference>
<dbReference type="InterPro" id="IPR004095">
    <property type="entry name" value="TGS"/>
</dbReference>
<evidence type="ECO:0000256" key="2">
    <source>
        <dbReference type="ARBA" id="ARBA00022840"/>
    </source>
</evidence>
<keyword evidence="2" id="KW-0067">ATP-binding</keyword>
<dbReference type="AlphaFoldDB" id="G0QVJ2"/>
<dbReference type="PIRSF" id="PIRSF006641">
    <property type="entry name" value="CHP00092"/>
    <property type="match status" value="1"/>
</dbReference>
<dbReference type="InterPro" id="IPR027417">
    <property type="entry name" value="P-loop_NTPase"/>
</dbReference>
<proteinExistence type="predicted"/>
<dbReference type="InterPro" id="IPR023192">
    <property type="entry name" value="TGS-like_dom_sf"/>
</dbReference>
<dbReference type="eggNOG" id="KOG1491">
    <property type="taxonomic scope" value="Eukaryota"/>
</dbReference>
<evidence type="ECO:0000256" key="1">
    <source>
        <dbReference type="ARBA" id="ARBA00022741"/>
    </source>
</evidence>
<dbReference type="InterPro" id="IPR041706">
    <property type="entry name" value="YchF_N"/>
</dbReference>
<sequence>MPPKKEEVHEKKIKLGRPGNTLKMGIVGLPNVGKSTTFNLLSKLNIPAENYPFCTIDPNLAKVYVDDQRFHKLCEMHQPKSKIPATLSIMDIAGLVPGASKGEGLGNAFLSHIRETDGIFHVVRAFDDPEIAHTENEVDPINRFNDKESKDEKEVLDKVDILLKQKKWVFSANWLPFEVEIINKYMFLTAKTVVYLVNLSAEDFQKKKNKWLPKIKDWVTNNCPGEMIPYSADYEKKLIETNDTKNSMMSRIIRTGYKALDLIYFFTAGPDEVRAWTIREDTKAPQAAGVIHTDFEKGFICAEIMKYDDYVAAGSENALKSEGKYYQKGKDYVVQDADIIFFKFNVSQSKKK</sequence>
<organism evidence="5 6">
    <name type="scientific">Ichthyophthirius multifiliis</name>
    <name type="common">White spot disease agent</name>
    <name type="synonym">Ich</name>
    <dbReference type="NCBI Taxonomy" id="5932"/>
    <lineage>
        <taxon>Eukaryota</taxon>
        <taxon>Sar</taxon>
        <taxon>Alveolata</taxon>
        <taxon>Ciliophora</taxon>
        <taxon>Intramacronucleata</taxon>
        <taxon>Oligohymenophorea</taxon>
        <taxon>Hymenostomatida</taxon>
        <taxon>Ophryoglenina</taxon>
        <taxon>Ichthyophthirius</taxon>
    </lineage>
</organism>
<name>G0QVJ2_ICHMU</name>
<dbReference type="PANTHER" id="PTHR23305">
    <property type="entry name" value="OBG GTPASE FAMILY"/>
    <property type="match status" value="1"/>
</dbReference>
<dbReference type="GO" id="GO:0005524">
    <property type="term" value="F:ATP binding"/>
    <property type="evidence" value="ECO:0007669"/>
    <property type="project" value="UniProtKB-KW"/>
</dbReference>
<dbReference type="OMA" id="VLRCFDN"/>
<keyword evidence="6" id="KW-1185">Reference proteome</keyword>
<feature type="domain" description="TGS" evidence="4">
    <location>
        <begin position="261"/>
        <end position="344"/>
    </location>
</feature>
<keyword evidence="1" id="KW-0547">Nucleotide-binding</keyword>
<dbReference type="SUPFAM" id="SSF52540">
    <property type="entry name" value="P-loop containing nucleoside triphosphate hydrolases"/>
    <property type="match status" value="1"/>
</dbReference>
<dbReference type="InParanoid" id="G0QVJ2"/>
<dbReference type="GO" id="GO:0005525">
    <property type="term" value="F:GTP binding"/>
    <property type="evidence" value="ECO:0007669"/>
    <property type="project" value="InterPro"/>
</dbReference>
<dbReference type="PANTHER" id="PTHR23305:SF11">
    <property type="entry name" value="OBG-LIKE ATPASE 1"/>
    <property type="match status" value="1"/>
</dbReference>
<feature type="domain" description="OBG-type G" evidence="3">
    <location>
        <begin position="22"/>
        <end position="261"/>
    </location>
</feature>
<evidence type="ECO:0000313" key="5">
    <source>
        <dbReference type="EMBL" id="EGR30752.1"/>
    </source>
</evidence>
<dbReference type="InterPro" id="IPR013029">
    <property type="entry name" value="YchF_C"/>
</dbReference>
<protein>
    <recommendedName>
        <fullName evidence="7">Obg-like ATPase 1</fullName>
    </recommendedName>
</protein>
<accession>G0QVJ2</accession>
<evidence type="ECO:0000259" key="3">
    <source>
        <dbReference type="PROSITE" id="PS51710"/>
    </source>
</evidence>
<evidence type="ECO:0000259" key="4">
    <source>
        <dbReference type="PROSITE" id="PS51880"/>
    </source>
</evidence>
<dbReference type="Gene3D" id="3.10.20.30">
    <property type="match status" value="2"/>
</dbReference>